<evidence type="ECO:0000313" key="29">
    <source>
        <dbReference type="EMBL" id="HAB3944628.1"/>
    </source>
</evidence>
<evidence type="ECO:0000313" key="36">
    <source>
        <dbReference type="EMBL" id="HAD8173555.1"/>
    </source>
</evidence>
<dbReference type="EMBL" id="AAGTMP010000013">
    <property type="protein sequence ID" value="EBR8142648.1"/>
    <property type="molecule type" value="Genomic_DNA"/>
</dbReference>
<evidence type="ECO:0000313" key="26">
    <source>
        <dbReference type="EMBL" id="HAB1881452.1"/>
    </source>
</evidence>
<dbReference type="Proteomes" id="UP000245147">
    <property type="component" value="Unassembled WGS sequence"/>
</dbReference>
<evidence type="ECO:0000313" key="48">
    <source>
        <dbReference type="EMBL" id="HAE7556659.1"/>
    </source>
</evidence>
<dbReference type="EMBL" id="AAHYCG010000005">
    <property type="protein sequence ID" value="ECB6026264.1"/>
    <property type="molecule type" value="Genomic_DNA"/>
</dbReference>
<dbReference type="EMBL" id="DAAQXW010000012">
    <property type="protein sequence ID" value="HAE1322459.1"/>
    <property type="molecule type" value="Genomic_DNA"/>
</dbReference>
<evidence type="ECO:0000313" key="9">
    <source>
        <dbReference type="EMBL" id="EBY0574083.1"/>
    </source>
</evidence>
<dbReference type="EMBL" id="DAASRO010000001">
    <property type="protein sequence ID" value="HAE6727019.1"/>
    <property type="molecule type" value="Genomic_DNA"/>
</dbReference>
<accession>A0A3R0QZV7</accession>
<reference evidence="22" key="1">
    <citation type="journal article" date="2018" name="Genome Biol.">
        <title>SKESA: strategic k-mer extension for scrupulous assemblies.</title>
        <authorList>
            <person name="Souvorov A."/>
            <person name="Agarwala R."/>
            <person name="Lipman D.J."/>
        </authorList>
    </citation>
    <scope>NUCLEOTIDE SEQUENCE</scope>
    <source>
        <strain evidence="35">09-3426</strain>
        <strain evidence="49">10-7240</strain>
        <strain evidence="47">10-7243</strain>
        <strain evidence="48">11-5588</strain>
        <strain evidence="46">13-0431</strain>
        <strain evidence="50">13-2460</strain>
        <strain evidence="45">13-5657</strain>
        <strain evidence="36">CE06.035</strain>
        <strain evidence="22">Salmonella enterica</strain>
        <strain evidence="39">Sam_3440b185-6731-4f40-abe7-826e6475c527</strain>
        <strain evidence="40">Sam_5f569ebd-755b-4147-8429-4678b9c250cc</strain>
        <strain evidence="38">Sam_8b55db79-2e89-45d5-a9a1-8092f0a17964</strain>
        <strain evidence="37">Sam_997f2e98-28ae-496a-bdd7-14b549d092b4</strain>
    </source>
</reference>
<evidence type="ECO:0000313" key="25">
    <source>
        <dbReference type="EMBL" id="HAB1801432.1"/>
    </source>
</evidence>
<evidence type="ECO:0000313" key="21">
    <source>
        <dbReference type="EMBL" id="EDH9229562.1"/>
    </source>
</evidence>
<dbReference type="EMBL" id="AALSOQ010000057">
    <property type="protein sequence ID" value="EDC9469803.1"/>
    <property type="molecule type" value="Genomic_DNA"/>
</dbReference>
<evidence type="ECO:0000313" key="2">
    <source>
        <dbReference type="EMBL" id="EBG3092840.1"/>
    </source>
</evidence>
<evidence type="ECO:0000313" key="32">
    <source>
        <dbReference type="EMBL" id="HAB5770187.1"/>
    </source>
</evidence>
<dbReference type="EMBL" id="DAASYN010000001">
    <property type="protein sequence ID" value="HAE7556659.1"/>
    <property type="molecule type" value="Genomic_DNA"/>
</dbReference>
<evidence type="ECO:0000313" key="23">
    <source>
        <dbReference type="EMBL" id="HAB1569153.1"/>
    </source>
</evidence>
<name>A0A2T9IAG2_SALET</name>
<dbReference type="EMBL" id="DAATOG010000009">
    <property type="protein sequence ID" value="HAE9392950.1"/>
    <property type="molecule type" value="Genomic_DNA"/>
</dbReference>
<dbReference type="EMBL" id="DAAHHO010000001">
    <property type="protein sequence ID" value="HAB6235359.1"/>
    <property type="molecule type" value="Genomic_DNA"/>
</dbReference>
<evidence type="ECO:0000313" key="1">
    <source>
        <dbReference type="EMBL" id="EBF7612697.1"/>
    </source>
</evidence>
<evidence type="ECO:0000313" key="22">
    <source>
        <dbReference type="EMBL" id="HAB1019548.1"/>
    </source>
</evidence>
<dbReference type="EMBL" id="DAAQQN010000001">
    <property type="protein sequence ID" value="HAE0447823.1"/>
    <property type="molecule type" value="Genomic_DNA"/>
</dbReference>
<evidence type="ECO:0000313" key="12">
    <source>
        <dbReference type="EMBL" id="ECB2569552.1"/>
    </source>
</evidence>
<dbReference type="EMBL" id="DAASXW010000001">
    <property type="protein sequence ID" value="HAE7502416.1"/>
    <property type="molecule type" value="Genomic_DNA"/>
</dbReference>
<evidence type="ECO:0000313" key="8">
    <source>
        <dbReference type="EMBL" id="EBU7983666.1"/>
    </source>
</evidence>
<protein>
    <submittedName>
        <fullName evidence="51">DUF2971 domain-containing protein</fullName>
    </submittedName>
</protein>
<dbReference type="EMBL" id="AAFGSL010000001">
    <property type="protein sequence ID" value="EBF7612697.1"/>
    <property type="molecule type" value="Genomic_DNA"/>
</dbReference>
<dbReference type="EMBL" id="DAARAJ010000001">
    <property type="protein sequence ID" value="HAE1638755.1"/>
    <property type="molecule type" value="Genomic_DNA"/>
</dbReference>
<accession>A0A2T9IAG2</accession>
<dbReference type="EMBL" id="DAAQLP010000001">
    <property type="protein sequence ID" value="HAD9844978.1"/>
    <property type="molecule type" value="Genomic_DNA"/>
</dbReference>
<evidence type="ECO:0000313" key="11">
    <source>
        <dbReference type="EMBL" id="EBY6735577.1"/>
    </source>
</evidence>
<evidence type="ECO:0000313" key="52">
    <source>
        <dbReference type="Proteomes" id="UP000245147"/>
    </source>
</evidence>
<dbReference type="EMBL" id="DAARAH010000001">
    <property type="protein sequence ID" value="HAE1602451.1"/>
    <property type="molecule type" value="Genomic_DNA"/>
</dbReference>
<evidence type="ECO:0000313" key="4">
    <source>
        <dbReference type="EMBL" id="EBR0141577.1"/>
    </source>
</evidence>
<evidence type="ECO:0000313" key="37">
    <source>
        <dbReference type="EMBL" id="HAD9844978.1"/>
    </source>
</evidence>
<dbReference type="EMBL" id="DAAGBW010000001">
    <property type="protein sequence ID" value="HAB2423180.1"/>
    <property type="molecule type" value="Genomic_DNA"/>
</dbReference>
<dbReference type="EMBL" id="DAAGOV010000001">
    <property type="protein sequence ID" value="HAB3944628.1"/>
    <property type="molecule type" value="Genomic_DNA"/>
</dbReference>
<dbReference type="RefSeq" id="WP_001025242.1">
    <property type="nucleotide sequence ID" value="NZ_VCXA02000001.1"/>
</dbReference>
<dbReference type="EMBL" id="DAAGXT010000007">
    <property type="protein sequence ID" value="HAB5021777.1"/>
    <property type="molecule type" value="Genomic_DNA"/>
</dbReference>
<dbReference type="EMBL" id="AAGUBV010000011">
    <property type="protein sequence ID" value="EBR9964160.1"/>
    <property type="molecule type" value="Genomic_DNA"/>
</dbReference>
<dbReference type="EMBL" id="AAHDEP010000003">
    <property type="protein sequence ID" value="EBU7983666.1"/>
    <property type="molecule type" value="Genomic_DNA"/>
</dbReference>
<evidence type="ECO:0000313" key="5">
    <source>
        <dbReference type="EMBL" id="EBR8142648.1"/>
    </source>
</evidence>
<reference evidence="17" key="6">
    <citation type="submission" date="2018-07" db="EMBL/GenBank/DDBJ databases">
        <authorList>
            <consortium name="PulseNet: The National Subtyping Network for Foodborne Disease Surveillance"/>
            <person name="Tarr C.L."/>
            <person name="Trees E."/>
            <person name="Katz L.S."/>
            <person name="Carleton-Romer H.A."/>
            <person name="Stroika S."/>
            <person name="Kucerova Z."/>
            <person name="Roache K.F."/>
            <person name="Sabol A.L."/>
            <person name="Besser J."/>
            <person name="Gerner-Smidt P."/>
        </authorList>
    </citation>
    <scope>NUCLEOTIDE SEQUENCE</scope>
    <source>
        <strain evidence="17">PNUSAS011306</strain>
        <strain evidence="18">PNUSAS011364</strain>
    </source>
</reference>
<dbReference type="EMBL" id="AALOGT010000001">
    <property type="protein sequence ID" value="EDB6495873.1"/>
    <property type="molecule type" value="Genomic_DNA"/>
</dbReference>
<evidence type="ECO:0000313" key="15">
    <source>
        <dbReference type="EMBL" id="EDB6495873.1"/>
    </source>
</evidence>
<proteinExistence type="predicted"/>
<dbReference type="EMBL" id="DAAHCK010000001">
    <property type="protein sequence ID" value="HAB5522840.1"/>
    <property type="molecule type" value="Genomic_DNA"/>
</dbReference>
<evidence type="ECO:0000313" key="40">
    <source>
        <dbReference type="EMBL" id="HAE0447823.1"/>
    </source>
</evidence>
<dbReference type="EMBL" id="AAHMZR010000003">
    <property type="protein sequence ID" value="EBY0574083.1"/>
    <property type="molecule type" value="Genomic_DNA"/>
</dbReference>
<reference evidence="14" key="5">
    <citation type="submission" date="2018-07" db="EMBL/GenBank/DDBJ databases">
        <authorList>
            <consortium name="NARMS: The National Antimicrobial Resistance Monitoring System"/>
        </authorList>
    </citation>
    <scope>NUCLEOTIDE SEQUENCE</scope>
    <source>
        <strain evidence="14">FSIS1607168</strain>
    </source>
</reference>
<evidence type="ECO:0000313" key="35">
    <source>
        <dbReference type="EMBL" id="HAC6808679.1"/>
    </source>
</evidence>
<evidence type="ECO:0000313" key="3">
    <source>
        <dbReference type="EMBL" id="EBQ8900110.1"/>
    </source>
</evidence>
<evidence type="ECO:0000313" key="33">
    <source>
        <dbReference type="EMBL" id="HAB5938620.1"/>
    </source>
</evidence>
<evidence type="ECO:0000313" key="45">
    <source>
        <dbReference type="EMBL" id="HAE4617143.1"/>
    </source>
</evidence>
<dbReference type="EMBL" id="AAMEPF010000001">
    <property type="protein sequence ID" value="EDG5619699.1"/>
    <property type="molecule type" value="Genomic_DNA"/>
</dbReference>
<evidence type="ECO:0000313" key="16">
    <source>
        <dbReference type="EMBL" id="EDC9469803.1"/>
    </source>
</evidence>
<dbReference type="EMBL" id="QDOG01000001">
    <property type="protein sequence ID" value="PVL98320.1"/>
    <property type="molecule type" value="Genomic_DNA"/>
</dbReference>
<evidence type="ECO:0000313" key="49">
    <source>
        <dbReference type="EMBL" id="HAE9392950.1"/>
    </source>
</evidence>
<evidence type="ECO:0000313" key="38">
    <source>
        <dbReference type="EMBL" id="HAE0111228.1"/>
    </source>
</evidence>
<evidence type="ECO:0000313" key="51">
    <source>
        <dbReference type="EMBL" id="PVL98320.1"/>
    </source>
</evidence>
<dbReference type="EMBL" id="DAAQNS010000001">
    <property type="protein sequence ID" value="HAE0111228.1"/>
    <property type="molecule type" value="Genomic_DNA"/>
</dbReference>
<dbReference type="EMBL" id="AAMIHC010000004">
    <property type="protein sequence ID" value="EDH6339706.1"/>
    <property type="molecule type" value="Genomic_DNA"/>
</dbReference>
<sequence length="314" mass="36908">MNIPSSLYKYTTFDSATRIIQNQSFRWSSILDFNDPFESRFHLDEKNENNAIRLMAIASSITCKLLTVNDTNTIYEQFKEKRPDKYQELVKANNIINTYIKLFIKNKTVDNYLNIEKAIRRSMSISDIMEKTIYGYKGFIDATHKIIKEKLGVLCLSKIPNNHLMWSHYAQNHTGIMFEIDIEKLKECTVIANTLKKIKYTEQFPEITFEIIKGMNEELFPEEAKKLFEALLLTKQEIWNYENEYRSIIPIKNLAENGLFSLPKECFKSVTLGCAMQEQDRNKILCMIHNHLPETSIFENKINKRNYSLDHLKV</sequence>
<evidence type="ECO:0000313" key="24">
    <source>
        <dbReference type="EMBL" id="HAB1707253.1"/>
    </source>
</evidence>
<dbReference type="EMBL" id="DAAGBK010000001">
    <property type="protein sequence ID" value="HAB2368614.1"/>
    <property type="molecule type" value="Genomic_DNA"/>
</dbReference>
<dbReference type="EMBL" id="DAAFXG010000001">
    <property type="protein sequence ID" value="HAB1881452.1"/>
    <property type="molecule type" value="Genomic_DNA"/>
</dbReference>
<evidence type="ECO:0000313" key="43">
    <source>
        <dbReference type="EMBL" id="HAE1602451.1"/>
    </source>
</evidence>
<dbReference type="EMBL" id="AAKRAK010000008">
    <property type="protein sequence ID" value="ECU7932928.1"/>
    <property type="molecule type" value="Genomic_DNA"/>
</dbReference>
<evidence type="ECO:0000313" key="19">
    <source>
        <dbReference type="EMBL" id="EDH5701764.1"/>
    </source>
</evidence>
<dbReference type="EMBL" id="DAAPXI010000001">
    <property type="protein sequence ID" value="HAD8173555.1"/>
    <property type="molecule type" value="Genomic_DNA"/>
</dbReference>
<dbReference type="EMBL" id="DAAFWP010000001">
    <property type="protein sequence ID" value="HAB1801432.1"/>
    <property type="molecule type" value="Genomic_DNA"/>
</dbReference>
<evidence type="ECO:0000313" key="10">
    <source>
        <dbReference type="EMBL" id="EBY1989174.1"/>
    </source>
</evidence>
<dbReference type="Proteomes" id="UP000839928">
    <property type="component" value="Unassembled WGS sequence"/>
</dbReference>
<evidence type="ECO:0000313" key="50">
    <source>
        <dbReference type="EMBL" id="HAF7731376.1"/>
    </source>
</evidence>
<dbReference type="EMBL" id="DAAMIM010000001">
    <property type="protein sequence ID" value="HAC6808679.1"/>
    <property type="molecule type" value="Genomic_DNA"/>
</dbReference>
<evidence type="ECO:0000313" key="17">
    <source>
        <dbReference type="EMBL" id="EDG5619699.1"/>
    </source>
</evidence>
<evidence type="ECO:0000313" key="27">
    <source>
        <dbReference type="EMBL" id="HAB2368614.1"/>
    </source>
</evidence>
<evidence type="ECO:0000313" key="39">
    <source>
        <dbReference type="EMBL" id="HAE0204444.1"/>
    </source>
</evidence>
<evidence type="ECO:0000313" key="44">
    <source>
        <dbReference type="EMBL" id="HAE1638755.1"/>
    </source>
</evidence>
<evidence type="ECO:0000313" key="7">
    <source>
        <dbReference type="EMBL" id="EBS0215990.1"/>
    </source>
</evidence>
<evidence type="ECO:0000313" key="41">
    <source>
        <dbReference type="EMBL" id="HAE1217299.1"/>
    </source>
</evidence>
<organism evidence="51 52">
    <name type="scientific">Salmonella enterica subsp. enterica serovar Agona</name>
    <dbReference type="NCBI Taxonomy" id="58095"/>
    <lineage>
        <taxon>Bacteria</taxon>
        <taxon>Pseudomonadati</taxon>
        <taxon>Pseudomonadota</taxon>
        <taxon>Gammaproteobacteria</taxon>
        <taxon>Enterobacterales</taxon>
        <taxon>Enterobacteriaceae</taxon>
        <taxon>Salmonella</taxon>
    </lineage>
</organism>
<evidence type="ECO:0000313" key="20">
    <source>
        <dbReference type="EMBL" id="EDH6339706.1"/>
    </source>
</evidence>
<dbReference type="EMBL" id="DAAWFY010000001">
    <property type="protein sequence ID" value="HAF7731376.1"/>
    <property type="molecule type" value="Genomic_DNA"/>
</dbReference>
<dbReference type="EMBL" id="DAAQWY010000001">
    <property type="protein sequence ID" value="HAE1217299.1"/>
    <property type="molecule type" value="Genomic_DNA"/>
</dbReference>
<evidence type="ECO:0000313" key="13">
    <source>
        <dbReference type="EMBL" id="ECB6026264.1"/>
    </source>
</evidence>
<evidence type="ECO:0000313" key="14">
    <source>
        <dbReference type="EMBL" id="ECU7932928.1"/>
    </source>
</evidence>
<evidence type="ECO:0000313" key="47">
    <source>
        <dbReference type="EMBL" id="HAE7502416.1"/>
    </source>
</evidence>
<dbReference type="EMBL" id="AAFIKO010000005">
    <property type="protein sequence ID" value="EBG3092840.1"/>
    <property type="molecule type" value="Genomic_DNA"/>
</dbReference>
<gene>
    <name evidence="15" type="ORF">AL996_03825</name>
    <name evidence="18" type="ORF">B7643_03825</name>
    <name evidence="17" type="ORF">B7S77_03825</name>
    <name evidence="14" type="ORF">BEI99_14030</name>
    <name evidence="16" type="ORF">BH418_24460</name>
    <name evidence="51" type="ORF">C4792_00745</name>
    <name evidence="19" type="ORF">CB179_09965</name>
    <name evidence="20" type="ORF">CB381_07265</name>
    <name evidence="21" type="ORF">CC399_08975</name>
    <name evidence="11" type="ORF">D5800_02635</name>
    <name evidence="1" type="ORF">DEM85_01945</name>
    <name evidence="3" type="ORF">DKS77_04700</name>
    <name evidence="8" type="ORF">DLB38_02555</name>
    <name evidence="5" type="ORF">DN360_15840</name>
    <name evidence="4" type="ORF">DNV88_08215</name>
    <name evidence="6" type="ORF">DTG92_11500</name>
    <name evidence="7" type="ORF">DTV28_05720</name>
    <name evidence="10" type="ORF">DU232_09120</name>
    <name evidence="9" type="ORF">DUR08_03645</name>
    <name evidence="12" type="ORF">EVU59_12805</name>
    <name evidence="13" type="ORF">EZX27_08930</name>
    <name evidence="2" type="ORF">FIR09_06705</name>
    <name evidence="35" type="ORF">G0D82_01615</name>
    <name evidence="36" type="ORF">G1157_03940</name>
    <name evidence="39" type="ORF">G2167_03935</name>
    <name evidence="37" type="ORF">G2187_03935</name>
    <name evidence="40" type="ORF">G2192_03935</name>
    <name evidence="38" type="ORF">G2213_03940</name>
    <name evidence="41" type="ORF">G2913_03820</name>
    <name evidence="43" type="ORF">G2960_01690</name>
    <name evidence="42" type="ORF">G2966_12280</name>
    <name evidence="44" type="ORF">G2970_03825</name>
    <name evidence="45" type="ORF">G4D20_000769</name>
    <name evidence="46" type="ORF">G4K93_000770</name>
    <name evidence="47" type="ORF">G4P07_000659</name>
    <name evidence="48" type="ORF">G4P20_000759</name>
    <name evidence="49" type="ORF">G4Y13_002453</name>
    <name evidence="50" type="ORF">G9336_000770</name>
    <name evidence="30" type="ORF">GB020_13045</name>
    <name evidence="28" type="ORF">GB182_03825</name>
    <name evidence="33" type="ORF">GB352_03825</name>
    <name evidence="27" type="ORF">GB356_03825</name>
    <name evidence="34" type="ORF">GB394_03825</name>
    <name evidence="24" type="ORF">GB423_03825</name>
    <name evidence="29" type="ORF">GB481_03820</name>
    <name evidence="31" type="ORF">GBR77_03820</name>
    <name evidence="32" type="ORF">GBS17_14670</name>
    <name evidence="23" type="ORF">GBX08_03825</name>
    <name evidence="22" type="ORF">GBX75_03780</name>
    <name evidence="25" type="ORF">GBY12_03820</name>
    <name evidence="26" type="ORF">GBY78_03820</name>
</gene>
<dbReference type="EMBL" id="AAMJGE010000006">
    <property type="protein sequence ID" value="EDH9229562.1"/>
    <property type="molecule type" value="Genomic_DNA"/>
</dbReference>
<dbReference type="AlphaFoldDB" id="A0A2T9IAG2"/>
<dbReference type="EMBL" id="AAGUFA010000004">
    <property type="protein sequence ID" value="EBS0215990.1"/>
    <property type="molecule type" value="Genomic_DNA"/>
</dbReference>
<dbReference type="EMBL" id="AAGQWK010000005">
    <property type="protein sequence ID" value="EBR0141577.1"/>
    <property type="molecule type" value="Genomic_DNA"/>
</dbReference>
<evidence type="ECO:0000313" key="6">
    <source>
        <dbReference type="EMBL" id="EBR9964160.1"/>
    </source>
</evidence>
<reference evidence="36" key="7">
    <citation type="submission" date="2019-01" db="EMBL/GenBank/DDBJ databases">
        <authorList>
            <consortium name="NCBI Pathogen Detection Project"/>
        </authorList>
    </citation>
    <scope>NUCLEOTIDE SEQUENCE</scope>
    <source>
        <strain evidence="35">09-3426</strain>
        <strain evidence="49">10-7240</strain>
        <strain evidence="47">10-7243</strain>
        <strain evidence="48">11-5588</strain>
        <strain evidence="46">13-0431</strain>
        <strain evidence="50">13-2460</strain>
        <strain evidence="45">13-5657</strain>
        <strain evidence="36">CE06.035</strain>
        <strain evidence="22">Salmonella enterica</strain>
        <strain evidence="39">Sam_3440b185-6731-4f40-abe7-826e6475c527</strain>
        <strain evidence="40">Sam_5f569ebd-755b-4147-8429-4678b9c250cc</strain>
        <strain evidence="38">Sam_8b55db79-2e89-45d5-a9a1-8092f0a17964</strain>
        <strain evidence="37">Sam_997f2e98-28ae-496a-bdd7-14b549d092b4</strain>
    </source>
</reference>
<dbReference type="EMBL" id="AAHNKL010000006">
    <property type="protein sequence ID" value="EBY1989174.1"/>
    <property type="molecule type" value="Genomic_DNA"/>
</dbReference>
<dbReference type="EMBL" id="DAAFWC010000001">
    <property type="protein sequence ID" value="HAB1707253.1"/>
    <property type="molecule type" value="Genomic_DNA"/>
</dbReference>
<evidence type="ECO:0000313" key="28">
    <source>
        <dbReference type="EMBL" id="HAB2423180.1"/>
    </source>
</evidence>
<dbReference type="EMBL" id="DAAQOM010000001">
    <property type="protein sequence ID" value="HAE0204444.1"/>
    <property type="molecule type" value="Genomic_DNA"/>
</dbReference>
<dbReference type="EMBL" id="AAHWZL010000010">
    <property type="protein sequence ID" value="ECB2569552.1"/>
    <property type="molecule type" value="Genomic_DNA"/>
</dbReference>
<dbReference type="EMBL" id="AAHORV010000001">
    <property type="protein sequence ID" value="EBY6735577.1"/>
    <property type="molecule type" value="Genomic_DNA"/>
</dbReference>
<dbReference type="InterPro" id="IPR021352">
    <property type="entry name" value="DUF2971"/>
</dbReference>
<dbReference type="EMBL" id="DAAHEN010000008">
    <property type="protein sequence ID" value="HAB5770187.1"/>
    <property type="molecule type" value="Genomic_DNA"/>
</dbReference>
<reference evidence="51 52" key="2">
    <citation type="submission" date="2018-04" db="EMBL/GenBank/DDBJ databases">
        <title>Serotype diversity and antimicrobial resistance among Salmonella enterica isolated from patients at an equine referral hospital.</title>
        <authorList>
            <person name="Leon I.M."/>
            <person name="Lawhon S.D."/>
            <person name="Norman K.N."/>
            <person name="Threadgill D.S."/>
            <person name="Ohta N."/>
            <person name="Vinasco J."/>
            <person name="Scott H.M."/>
        </authorList>
    </citation>
    <scope>NUCLEOTIDE SEQUENCE [LARGE SCALE GENOMIC DNA]</scope>
    <source>
        <strain evidence="51 52">167</strain>
    </source>
</reference>
<dbReference type="EMBL" id="DAARZX010000001">
    <property type="protein sequence ID" value="HAE4617143.1"/>
    <property type="molecule type" value="Genomic_DNA"/>
</dbReference>
<comment type="caution">
    <text evidence="51">The sequence shown here is derived from an EMBL/GenBank/DDBJ whole genome shotgun (WGS) entry which is preliminary data.</text>
</comment>
<dbReference type="EMBL" id="DAAFPI010000002">
    <property type="protein sequence ID" value="HAB1019548.1"/>
    <property type="molecule type" value="Genomic_DNA"/>
</dbReference>
<dbReference type="EMBL" id="AAGQKS010000005">
    <property type="protein sequence ID" value="EBQ8900110.1"/>
    <property type="molecule type" value="Genomic_DNA"/>
</dbReference>
<evidence type="ECO:0000313" key="34">
    <source>
        <dbReference type="EMBL" id="HAB6235359.1"/>
    </source>
</evidence>
<dbReference type="EMBL" id="AAMIBF010000007">
    <property type="protein sequence ID" value="EDH5701764.1"/>
    <property type="molecule type" value="Genomic_DNA"/>
</dbReference>
<evidence type="ECO:0000313" key="46">
    <source>
        <dbReference type="EMBL" id="HAE6727019.1"/>
    </source>
</evidence>
<dbReference type="EMBL" id="AAMEQR010000001">
    <property type="protein sequence ID" value="EDG5795858.1"/>
    <property type="molecule type" value="Genomic_DNA"/>
</dbReference>
<dbReference type="EMBL" id="DAAHFX010000001">
    <property type="protein sequence ID" value="HAB5938620.1"/>
    <property type="molecule type" value="Genomic_DNA"/>
</dbReference>
<evidence type="ECO:0000313" key="31">
    <source>
        <dbReference type="EMBL" id="HAB5522840.1"/>
    </source>
</evidence>
<dbReference type="Pfam" id="PF11185">
    <property type="entry name" value="DUF2971"/>
    <property type="match status" value="1"/>
</dbReference>
<reference evidence="6" key="3">
    <citation type="submission" date="2018-07" db="EMBL/GenBank/DDBJ databases">
        <authorList>
            <person name="Ashton P.M."/>
            <person name="Dallman T."/>
            <person name="Nair S."/>
            <person name="De Pinna E."/>
            <person name="Peters T."/>
            <person name="Grant K."/>
        </authorList>
    </citation>
    <scope>NUCLEOTIDE SEQUENCE</scope>
    <source>
        <strain evidence="9">152447</strain>
        <strain evidence="11">178634</strain>
        <strain evidence="6">178666</strain>
        <strain evidence="3">208936</strain>
        <strain evidence="1">240168</strain>
        <strain evidence="8">250819</strain>
        <strain evidence="19">344039</strain>
        <strain evidence="21">352129</strain>
        <strain evidence="20">369915</strain>
        <strain evidence="7">423873</strain>
        <strain evidence="4">428140</strain>
        <strain evidence="10">488730</strain>
        <strain evidence="5">535271</strain>
        <strain evidence="12">676364</strain>
        <strain evidence="13">689000</strain>
        <strain evidence="2">741041</strain>
    </source>
</reference>
<evidence type="ECO:0000313" key="30">
    <source>
        <dbReference type="EMBL" id="HAB5021777.1"/>
    </source>
</evidence>
<reference evidence="15" key="4">
    <citation type="submission" date="2018-07" db="EMBL/GenBank/DDBJ databases">
        <authorList>
            <consortium name="GenomeTrakr network: Whole genome sequencing for foodborne pathogen traceback"/>
        </authorList>
    </citation>
    <scope>NUCLEOTIDE SEQUENCE</scope>
    <source>
        <strain evidence="16">ADRDL-16-8871</strain>
        <strain evidence="15">FDA00004800</strain>
    </source>
</reference>
<evidence type="ECO:0000313" key="42">
    <source>
        <dbReference type="EMBL" id="HAE1322459.1"/>
    </source>
</evidence>
<evidence type="ECO:0000313" key="18">
    <source>
        <dbReference type="EMBL" id="EDG5795858.1"/>
    </source>
</evidence>
<dbReference type="EMBL" id="DAAFUE010000001">
    <property type="protein sequence ID" value="HAB1569153.1"/>
    <property type="molecule type" value="Genomic_DNA"/>
</dbReference>